<proteinExistence type="predicted"/>
<organism evidence="2">
    <name type="scientific">Nothobranchius pienaari</name>
    <dbReference type="NCBI Taxonomy" id="704102"/>
    <lineage>
        <taxon>Eukaryota</taxon>
        <taxon>Metazoa</taxon>
        <taxon>Chordata</taxon>
        <taxon>Craniata</taxon>
        <taxon>Vertebrata</taxon>
        <taxon>Euteleostomi</taxon>
        <taxon>Actinopterygii</taxon>
        <taxon>Neopterygii</taxon>
        <taxon>Teleostei</taxon>
        <taxon>Neoteleostei</taxon>
        <taxon>Acanthomorphata</taxon>
        <taxon>Ovalentaria</taxon>
        <taxon>Atherinomorphae</taxon>
        <taxon>Cyprinodontiformes</taxon>
        <taxon>Nothobranchiidae</taxon>
        <taxon>Nothobranchius</taxon>
    </lineage>
</organism>
<evidence type="ECO:0000256" key="1">
    <source>
        <dbReference type="SAM" id="MobiDB-lite"/>
    </source>
</evidence>
<dbReference type="AlphaFoldDB" id="A0A1A8QFR6"/>
<feature type="non-terminal residue" evidence="2">
    <location>
        <position position="1"/>
    </location>
</feature>
<evidence type="ECO:0000313" key="2">
    <source>
        <dbReference type="EMBL" id="SBR91984.1"/>
    </source>
</evidence>
<feature type="region of interest" description="Disordered" evidence="1">
    <location>
        <begin position="77"/>
        <end position="111"/>
    </location>
</feature>
<feature type="compositionally biased region" description="Low complexity" evidence="1">
    <location>
        <begin position="87"/>
        <end position="107"/>
    </location>
</feature>
<reference evidence="2" key="1">
    <citation type="submission" date="2016-05" db="EMBL/GenBank/DDBJ databases">
        <authorList>
            <person name="Lavstsen T."/>
            <person name="Jespersen J.S."/>
        </authorList>
    </citation>
    <scope>NUCLEOTIDE SEQUENCE</scope>
    <source>
        <tissue evidence="2">Brain</tissue>
    </source>
</reference>
<protein>
    <submittedName>
        <fullName evidence="2">Uncharacterized protein</fullName>
    </submittedName>
</protein>
<dbReference type="EMBL" id="HAEG01012292">
    <property type="protein sequence ID" value="SBR91984.1"/>
    <property type="molecule type" value="Transcribed_RNA"/>
</dbReference>
<reference evidence="2" key="2">
    <citation type="submission" date="2016-06" db="EMBL/GenBank/DDBJ databases">
        <title>The genome of a short-lived fish provides insights into sex chromosome evolution and the genetic control of aging.</title>
        <authorList>
            <person name="Reichwald K."/>
            <person name="Felder M."/>
            <person name="Petzold A."/>
            <person name="Koch P."/>
            <person name="Groth M."/>
            <person name="Platzer M."/>
        </authorList>
    </citation>
    <scope>NUCLEOTIDE SEQUENCE</scope>
    <source>
        <tissue evidence="2">Brain</tissue>
    </source>
</reference>
<gene>
    <name evidence="2" type="primary">Nfu_g_1_007290</name>
</gene>
<name>A0A1A8QFR6_9TELE</name>
<sequence>QCSWICCRRIQTWMEGWSRPVAGRFWSEEHHTGRSAERALGRFLSLSTPSSIYRACWAGSDDGCYISVNDLPVNNSGGLLVPPPGQSTTDLLHTSSSRSSSRPTTSPAPMQMCSTVHADLRAGSRRWGREDCSRELWSFLCGLQEFLVCGFLPSRRCFFFVTGGGGEGGGGGSRRGACTPEVTLPVHVALGQLPPGPALHHWAPQMLWVDELV</sequence>
<feature type="non-terminal residue" evidence="2">
    <location>
        <position position="213"/>
    </location>
</feature>
<accession>A0A1A8QFR6</accession>